<dbReference type="eggNOG" id="ENOG502R0MM">
    <property type="taxonomic scope" value="Eukaryota"/>
</dbReference>
<keyword evidence="1" id="KW-0805">Transcription regulation</keyword>
<dbReference type="PANTHER" id="PTHR31636">
    <property type="entry name" value="OSJNBA0084A10.13 PROTEIN-RELATED"/>
    <property type="match status" value="1"/>
</dbReference>
<feature type="short sequence motif" description="VHIID" evidence="3">
    <location>
        <begin position="307"/>
        <end position="311"/>
    </location>
</feature>
<feature type="region of interest" description="Disordered" evidence="4">
    <location>
        <begin position="158"/>
        <end position="191"/>
    </location>
</feature>
<name>W1PCT6_AMBTC</name>
<evidence type="ECO:0000313" key="6">
    <source>
        <dbReference type="Proteomes" id="UP000017836"/>
    </source>
</evidence>
<organism evidence="5 6">
    <name type="scientific">Amborella trichopoda</name>
    <dbReference type="NCBI Taxonomy" id="13333"/>
    <lineage>
        <taxon>Eukaryota</taxon>
        <taxon>Viridiplantae</taxon>
        <taxon>Streptophyta</taxon>
        <taxon>Embryophyta</taxon>
        <taxon>Tracheophyta</taxon>
        <taxon>Spermatophyta</taxon>
        <taxon>Magnoliopsida</taxon>
        <taxon>Amborellales</taxon>
        <taxon>Amborellaceae</taxon>
        <taxon>Amborella</taxon>
    </lineage>
</organism>
<feature type="compositionally biased region" description="Basic and acidic residues" evidence="4">
    <location>
        <begin position="165"/>
        <end position="175"/>
    </location>
</feature>
<sequence>MEWSALPHRLSPFPPNFPVIEMVESSFFSGKFSPDSSDIVGIPLFDELFLNSLAPNSVKNVEIPQFDNLFNNSLVSDSGAVEEISQFDELLYDFPVPDSTEFREIEEMDFDLVVPKPEGSLSYETKILQLHSRIMNSPSDLQEREYVLQKNMEISQNQEAVSLHDSPDLSGRDSDSGGEISPENDDSSNHEDEEKGFLLLHLLVAAAEAISNESNDVADVLLQRLRKLVSCSGTPITRVAFYLFHGLQWLFTGKNELSDLKSDDRFNEENHLLAYRALIELHPCSRMAHFTANQFILDSISSDTRKLHVIDFDIMDGLQWPPLMEALASEPRCSKFKSIKITAIKWKESSGLLTGKWLKEFAQDLGFRFSFEEMELQNLINHHQKIYREEVMSPSEEEEEIQIVNCMFKLLHMCDRSMWPLSNLIEASKKLKPRLLVLGHCNGELRKEISGDFVSRFSDCLQWASAICDSLEWILPTQRGGRELVERSFLGPKFCREVMFGERGKLAAKFNETNGFRAAKLSERNVNQANEILRLRASHSFGVEVAEGDNELALTWGSTTLLSVSAWYVS</sequence>
<dbReference type="OMA" id="MERMEWT"/>
<dbReference type="GO" id="GO:0043565">
    <property type="term" value="F:sequence-specific DNA binding"/>
    <property type="evidence" value="ECO:0000318"/>
    <property type="project" value="GO_Central"/>
</dbReference>
<dbReference type="HOGENOM" id="CLU_502859_0_0_1"/>
<dbReference type="GO" id="GO:0005634">
    <property type="term" value="C:nucleus"/>
    <property type="evidence" value="ECO:0000318"/>
    <property type="project" value="GO_Central"/>
</dbReference>
<feature type="region of interest" description="SAW" evidence="3">
    <location>
        <begin position="499"/>
        <end position="568"/>
    </location>
</feature>
<comment type="caution">
    <text evidence="3">Lacks conserved residue(s) required for the propagation of feature annotation.</text>
</comment>
<dbReference type="InterPro" id="IPR005202">
    <property type="entry name" value="TF_GRAS"/>
</dbReference>
<dbReference type="PROSITE" id="PS50985">
    <property type="entry name" value="GRAS"/>
    <property type="match status" value="1"/>
</dbReference>
<accession>W1PCT6</accession>
<proteinExistence type="inferred from homology"/>
<dbReference type="Pfam" id="PF03514">
    <property type="entry name" value="GRAS"/>
    <property type="match status" value="1"/>
</dbReference>
<gene>
    <name evidence="5" type="ORF">AMTR_s00007p00262250</name>
</gene>
<dbReference type="GO" id="GO:0003700">
    <property type="term" value="F:DNA-binding transcription factor activity"/>
    <property type="evidence" value="ECO:0000318"/>
    <property type="project" value="GO_Central"/>
</dbReference>
<dbReference type="GO" id="GO:0006355">
    <property type="term" value="P:regulation of DNA-templated transcription"/>
    <property type="evidence" value="ECO:0000318"/>
    <property type="project" value="GO_Central"/>
</dbReference>
<comment type="similarity">
    <text evidence="3">Belongs to the GRAS family.</text>
</comment>
<evidence type="ECO:0000313" key="5">
    <source>
        <dbReference type="EMBL" id="ERN05524.1"/>
    </source>
</evidence>
<dbReference type="Proteomes" id="UP000017836">
    <property type="component" value="Unassembled WGS sequence"/>
</dbReference>
<dbReference type="Gramene" id="ERN05524">
    <property type="protein sequence ID" value="ERN05524"/>
    <property type="gene ID" value="AMTR_s00007p00262250"/>
</dbReference>
<evidence type="ECO:0000256" key="1">
    <source>
        <dbReference type="ARBA" id="ARBA00023015"/>
    </source>
</evidence>
<keyword evidence="2" id="KW-0804">Transcription</keyword>
<feature type="region of interest" description="Leucine repeat II (LRII)" evidence="3">
    <location>
        <begin position="353"/>
        <end position="385"/>
    </location>
</feature>
<dbReference type="EMBL" id="KI394011">
    <property type="protein sequence ID" value="ERN05524.1"/>
    <property type="molecule type" value="Genomic_DNA"/>
</dbReference>
<keyword evidence="6" id="KW-1185">Reference proteome</keyword>
<evidence type="ECO:0000256" key="4">
    <source>
        <dbReference type="SAM" id="MobiDB-lite"/>
    </source>
</evidence>
<protein>
    <submittedName>
        <fullName evidence="5">Uncharacterized protein</fullName>
    </submittedName>
</protein>
<evidence type="ECO:0000256" key="3">
    <source>
        <dbReference type="PROSITE-ProRule" id="PRU01191"/>
    </source>
</evidence>
<dbReference type="AlphaFoldDB" id="W1PCT6"/>
<evidence type="ECO:0000256" key="2">
    <source>
        <dbReference type="ARBA" id="ARBA00023163"/>
    </source>
</evidence>
<reference evidence="6" key="1">
    <citation type="journal article" date="2013" name="Science">
        <title>The Amborella genome and the evolution of flowering plants.</title>
        <authorList>
            <consortium name="Amborella Genome Project"/>
        </authorList>
    </citation>
    <scope>NUCLEOTIDE SEQUENCE [LARGE SCALE GENOMIC DNA]</scope>
</reference>